<reference evidence="4" key="2">
    <citation type="submission" date="2015-06" db="UniProtKB">
        <authorList>
            <consortium name="EnsemblMetazoa"/>
        </authorList>
    </citation>
    <scope>IDENTIFICATION</scope>
</reference>
<dbReference type="eggNOG" id="ENOG502QTF6">
    <property type="taxonomic scope" value="Eukaryota"/>
</dbReference>
<dbReference type="SUPFAM" id="SSF46955">
    <property type="entry name" value="Putative DNA-binding domain"/>
    <property type="match status" value="1"/>
</dbReference>
<dbReference type="CDD" id="cd21079">
    <property type="entry name" value="DHD_Ski_Sno"/>
    <property type="match status" value="1"/>
</dbReference>
<proteinExistence type="inferred from homology"/>
<protein>
    <recommendedName>
        <fullName evidence="3">c-SKI SMAD4-binding domain-containing protein</fullName>
    </recommendedName>
</protein>
<dbReference type="SUPFAM" id="SSF63763">
    <property type="entry name" value="SAND domain-like"/>
    <property type="match status" value="1"/>
</dbReference>
<evidence type="ECO:0000313" key="4">
    <source>
        <dbReference type="EnsemblMetazoa" id="tetur05g08490.1"/>
    </source>
</evidence>
<dbReference type="EMBL" id="CAEY01001592">
    <property type="status" value="NOT_ANNOTATED_CDS"/>
    <property type="molecule type" value="Genomic_DNA"/>
</dbReference>
<accession>T1K637</accession>
<dbReference type="GO" id="GO:0005634">
    <property type="term" value="C:nucleus"/>
    <property type="evidence" value="ECO:0007669"/>
    <property type="project" value="TreeGrafter"/>
</dbReference>
<dbReference type="HOGENOM" id="CLU_030459_0_0_1"/>
<dbReference type="GO" id="GO:0005667">
    <property type="term" value="C:transcription regulator complex"/>
    <property type="evidence" value="ECO:0007669"/>
    <property type="project" value="TreeGrafter"/>
</dbReference>
<dbReference type="Gene3D" id="3.10.260.20">
    <property type="entry name" value="Ski"/>
    <property type="match status" value="1"/>
</dbReference>
<dbReference type="InterPro" id="IPR003380">
    <property type="entry name" value="SKI/SNO/DAC"/>
</dbReference>
<dbReference type="GO" id="GO:0000981">
    <property type="term" value="F:DNA-binding transcription factor activity, RNA polymerase II-specific"/>
    <property type="evidence" value="ECO:0007669"/>
    <property type="project" value="TreeGrafter"/>
</dbReference>
<dbReference type="STRING" id="32264.T1K637"/>
<dbReference type="InterPro" id="IPR014890">
    <property type="entry name" value="c-SKI_SMAD4-bd_dom"/>
</dbReference>
<dbReference type="GO" id="GO:0005737">
    <property type="term" value="C:cytoplasm"/>
    <property type="evidence" value="ECO:0007669"/>
    <property type="project" value="TreeGrafter"/>
</dbReference>
<feature type="region of interest" description="Disordered" evidence="2">
    <location>
        <begin position="534"/>
        <end position="572"/>
    </location>
</feature>
<dbReference type="PANTHER" id="PTHR10005:SF25">
    <property type="entry name" value="SNO ONCOGENE, ISOFORM B"/>
    <property type="match status" value="1"/>
</dbReference>
<dbReference type="FunFam" id="3.10.260.20:FF:000002">
    <property type="entry name" value="SKI-like oncogene a"/>
    <property type="match status" value="1"/>
</dbReference>
<evidence type="ECO:0000313" key="5">
    <source>
        <dbReference type="Proteomes" id="UP000015104"/>
    </source>
</evidence>
<dbReference type="EnsemblMetazoa" id="tetur05g08490.1">
    <property type="protein sequence ID" value="tetur05g08490.1"/>
    <property type="gene ID" value="tetur05g08490"/>
</dbReference>
<dbReference type="InterPro" id="IPR009061">
    <property type="entry name" value="DNA-bd_dom_put_sf"/>
</dbReference>
<feature type="compositionally biased region" description="Basic and acidic residues" evidence="2">
    <location>
        <begin position="434"/>
        <end position="452"/>
    </location>
</feature>
<keyword evidence="5" id="KW-1185">Reference proteome</keyword>
<feature type="compositionally biased region" description="Low complexity" evidence="2">
    <location>
        <begin position="106"/>
        <end position="118"/>
    </location>
</feature>
<sequence>MDPELSRPNQLSPNSLTNLRLKKVLKSYQQCAPDSLSGPNYYNPTWINGDHGLKFSGDKYTSNNIVATPYSTSSSHNIKANRSTNGLSHSNGPSLISSGEGGGGRNSNSSNNINISTGGREKASRGSGESPTPVTKSSNLPVSSSSSCSLSSTSSLPASTTGSNQIAPNLRIPPPIIIPADPNSCQRSETILENEVISCFIVGGEKRLCLPQILNTVLTDFSLQQINSVCDELHIFCSRCTPEQLEVLKVTGILPASAPSCGLITKTDAERLCAALLFYANRTKMILGSTFSGSGVEFDDLDLKCDGLSIDIEKLGAGIPICHECFGSCSGTVYTDLYIEPTSRCIKCSECKMWLTPQRFVTHIHSSSENHTCHWGFDSYNWRAYIHLDEESKEYQLADVEQLEAELDSFKSRFDPTVIGLTSSCNNSPAANKRKLEQSNKIQTEKKDDYDKQTNNLNRGQLPEPLKKIKTEEMPTMKQSPLDLLSPHPYSYFPVSTNWTPDPSVFNYWYHHPYVTQPPVSGLASLQLPQPTVSISTNQQNHPQQQQSIPRVTVEHKSRSNEDDEPESNKVQEKHLFSNLDKLLRRNKINRDLRVQIFKEIENILEEVRSTGDVDIKPS</sequence>
<dbReference type="Gene3D" id="3.10.390.10">
    <property type="entry name" value="SAND domain-like"/>
    <property type="match status" value="1"/>
</dbReference>
<feature type="region of interest" description="Disordered" evidence="2">
    <location>
        <begin position="69"/>
        <end position="170"/>
    </location>
</feature>
<dbReference type="Pfam" id="PF02437">
    <property type="entry name" value="Ski_Sno_DHD"/>
    <property type="match status" value="1"/>
</dbReference>
<evidence type="ECO:0000259" key="3">
    <source>
        <dbReference type="SMART" id="SM01046"/>
    </source>
</evidence>
<organism evidence="4 5">
    <name type="scientific">Tetranychus urticae</name>
    <name type="common">Two-spotted spider mite</name>
    <dbReference type="NCBI Taxonomy" id="32264"/>
    <lineage>
        <taxon>Eukaryota</taxon>
        <taxon>Metazoa</taxon>
        <taxon>Ecdysozoa</taxon>
        <taxon>Arthropoda</taxon>
        <taxon>Chelicerata</taxon>
        <taxon>Arachnida</taxon>
        <taxon>Acari</taxon>
        <taxon>Acariformes</taxon>
        <taxon>Trombidiformes</taxon>
        <taxon>Prostigmata</taxon>
        <taxon>Eleutherengona</taxon>
        <taxon>Raphignathae</taxon>
        <taxon>Tetranychoidea</taxon>
        <taxon>Tetranychidae</taxon>
        <taxon>Tetranychus</taxon>
    </lineage>
</organism>
<dbReference type="Proteomes" id="UP000015104">
    <property type="component" value="Unassembled WGS sequence"/>
</dbReference>
<dbReference type="GO" id="GO:0046332">
    <property type="term" value="F:SMAD binding"/>
    <property type="evidence" value="ECO:0007669"/>
    <property type="project" value="InterPro"/>
</dbReference>
<feature type="compositionally biased region" description="Basic and acidic residues" evidence="2">
    <location>
        <begin position="553"/>
        <end position="572"/>
    </location>
</feature>
<name>T1K637_TETUR</name>
<dbReference type="SMART" id="SM01046">
    <property type="entry name" value="c-SKI_SMAD_bind"/>
    <property type="match status" value="1"/>
</dbReference>
<dbReference type="AlphaFoldDB" id="T1K637"/>
<dbReference type="GO" id="GO:0000978">
    <property type="term" value="F:RNA polymerase II cis-regulatory region sequence-specific DNA binding"/>
    <property type="evidence" value="ECO:0007669"/>
    <property type="project" value="TreeGrafter"/>
</dbReference>
<dbReference type="InterPro" id="IPR037000">
    <property type="entry name" value="Ski_DNA-bd_sf"/>
</dbReference>
<feature type="region of interest" description="Disordered" evidence="2">
    <location>
        <begin position="425"/>
        <end position="461"/>
    </location>
</feature>
<evidence type="ECO:0000256" key="1">
    <source>
        <dbReference type="ARBA" id="ARBA00009513"/>
    </source>
</evidence>
<feature type="compositionally biased region" description="Polar residues" evidence="2">
    <location>
        <begin position="69"/>
        <end position="93"/>
    </location>
</feature>
<dbReference type="PANTHER" id="PTHR10005">
    <property type="entry name" value="SKI ONCOGENE-RELATED"/>
    <property type="match status" value="1"/>
</dbReference>
<reference evidence="5" key="1">
    <citation type="submission" date="2011-08" db="EMBL/GenBank/DDBJ databases">
        <authorList>
            <person name="Rombauts S."/>
        </authorList>
    </citation>
    <scope>NUCLEOTIDE SEQUENCE</scope>
    <source>
        <strain evidence="5">London</strain>
    </source>
</reference>
<dbReference type="InterPro" id="IPR010919">
    <property type="entry name" value="SAND-like_dom_sf"/>
</dbReference>
<comment type="similarity">
    <text evidence="1">Belongs to the SKI family.</text>
</comment>
<feature type="domain" description="c-SKI SMAD4-binding" evidence="3">
    <location>
        <begin position="318"/>
        <end position="415"/>
    </location>
</feature>
<dbReference type="InterPro" id="IPR023216">
    <property type="entry name" value="Tscrpt_reg_SKI_SnoN"/>
</dbReference>
<evidence type="ECO:0000256" key="2">
    <source>
        <dbReference type="SAM" id="MobiDB-lite"/>
    </source>
</evidence>
<dbReference type="Pfam" id="PF08782">
    <property type="entry name" value="c-SKI_SMAD_bind"/>
    <property type="match status" value="1"/>
</dbReference>
<dbReference type="GO" id="GO:0030514">
    <property type="term" value="P:negative regulation of BMP signaling pathway"/>
    <property type="evidence" value="ECO:0007669"/>
    <property type="project" value="TreeGrafter"/>
</dbReference>
<feature type="compositionally biased region" description="Low complexity" evidence="2">
    <location>
        <begin position="538"/>
        <end position="547"/>
    </location>
</feature>
<feature type="compositionally biased region" description="Polar residues" evidence="2">
    <location>
        <begin position="127"/>
        <end position="136"/>
    </location>
</feature>
<feature type="compositionally biased region" description="Low complexity" evidence="2">
    <location>
        <begin position="137"/>
        <end position="163"/>
    </location>
</feature>